<dbReference type="EMBL" id="JAUSUZ010000001">
    <property type="protein sequence ID" value="MDQ0367948.1"/>
    <property type="molecule type" value="Genomic_DNA"/>
</dbReference>
<reference evidence="1 2" key="1">
    <citation type="submission" date="2023-07" db="EMBL/GenBank/DDBJ databases">
        <title>Sequencing the genomes of 1000 actinobacteria strains.</title>
        <authorList>
            <person name="Klenk H.-P."/>
        </authorList>
    </citation>
    <scope>NUCLEOTIDE SEQUENCE [LARGE SCALE GENOMIC DNA]</scope>
    <source>
        <strain evidence="1 2">DSM 44709</strain>
    </source>
</reference>
<evidence type="ECO:0000313" key="1">
    <source>
        <dbReference type="EMBL" id="MDQ0367948.1"/>
    </source>
</evidence>
<name>A0AAE3W121_9ACTN</name>
<dbReference type="Proteomes" id="UP001240236">
    <property type="component" value="Unassembled WGS sequence"/>
</dbReference>
<accession>A0AAE3W121</accession>
<dbReference type="RefSeq" id="WP_307242302.1">
    <property type="nucleotide sequence ID" value="NZ_JAUSUZ010000001.1"/>
</dbReference>
<evidence type="ECO:0000313" key="2">
    <source>
        <dbReference type="Proteomes" id="UP001240236"/>
    </source>
</evidence>
<protein>
    <submittedName>
        <fullName evidence="1">Uncharacterized protein</fullName>
    </submittedName>
</protein>
<comment type="caution">
    <text evidence="1">The sequence shown here is derived from an EMBL/GenBank/DDBJ whole genome shotgun (WGS) entry which is preliminary data.</text>
</comment>
<proteinExistence type="predicted"/>
<gene>
    <name evidence="1" type="ORF">J2S42_004617</name>
</gene>
<sequence>MGNTDKRVALVAVGLAVAAVLTGGIAYAAFNTTVSSGSITGSAQSLRPLEVGTPATDYAGEETGLWPGDKHAADIVIPVRNDNEIAVQVSNTSISNAELRFTDDDVQEACGRFLSADVPVSITDGTEYDRVVIPAGADRTIRLLGAVALRGDAGDRCQGAPFTSSWRVKATSL</sequence>
<organism evidence="1 2">
    <name type="scientific">Catenuloplanes indicus</name>
    <dbReference type="NCBI Taxonomy" id="137267"/>
    <lineage>
        <taxon>Bacteria</taxon>
        <taxon>Bacillati</taxon>
        <taxon>Actinomycetota</taxon>
        <taxon>Actinomycetes</taxon>
        <taxon>Micromonosporales</taxon>
        <taxon>Micromonosporaceae</taxon>
        <taxon>Catenuloplanes</taxon>
    </lineage>
</organism>
<dbReference type="AlphaFoldDB" id="A0AAE3W121"/>
<keyword evidence="2" id="KW-1185">Reference proteome</keyword>